<name>A0A8S5TFD3_9CAUD</name>
<feature type="domain" description="DUF8033" evidence="1">
    <location>
        <begin position="6"/>
        <end position="81"/>
    </location>
</feature>
<evidence type="ECO:0000313" key="2">
    <source>
        <dbReference type="EMBL" id="DAF62012.1"/>
    </source>
</evidence>
<proteinExistence type="predicted"/>
<organism evidence="2">
    <name type="scientific">Siphoviridae sp. ctP0x5</name>
    <dbReference type="NCBI Taxonomy" id="2827863"/>
    <lineage>
        <taxon>Viruses</taxon>
        <taxon>Duplodnaviria</taxon>
        <taxon>Heunggongvirae</taxon>
        <taxon>Uroviricota</taxon>
        <taxon>Caudoviricetes</taxon>
    </lineage>
</organism>
<protein>
    <recommendedName>
        <fullName evidence="1">DUF8033 domain-containing protein</fullName>
    </recommendedName>
</protein>
<dbReference type="EMBL" id="BK032818">
    <property type="protein sequence ID" value="DAF62012.1"/>
    <property type="molecule type" value="Genomic_DNA"/>
</dbReference>
<evidence type="ECO:0000259" key="1">
    <source>
        <dbReference type="Pfam" id="PF26096"/>
    </source>
</evidence>
<accession>A0A8S5TFD3</accession>
<sequence>MKEYFLKPSAETQKSFNNKALVKEENANTAILISYNTTVCKIQNNKLVRLWNDYSATTLRHINAFCTAYNLPTMTKKQWENLPVKEA</sequence>
<dbReference type="InterPro" id="IPR058346">
    <property type="entry name" value="DUF8033"/>
</dbReference>
<reference evidence="2" key="1">
    <citation type="journal article" date="2021" name="Proc. Natl. Acad. Sci. U.S.A.">
        <title>A Catalog of Tens of Thousands of Viruses from Human Metagenomes Reveals Hidden Associations with Chronic Diseases.</title>
        <authorList>
            <person name="Tisza M.J."/>
            <person name="Buck C.B."/>
        </authorList>
    </citation>
    <scope>NUCLEOTIDE SEQUENCE</scope>
    <source>
        <strain evidence="2">CtP0x5</strain>
    </source>
</reference>
<dbReference type="Pfam" id="PF26096">
    <property type="entry name" value="DUF8033"/>
    <property type="match status" value="1"/>
</dbReference>